<dbReference type="Pfam" id="PF12728">
    <property type="entry name" value="HTH_17"/>
    <property type="match status" value="1"/>
</dbReference>
<dbReference type="Proteomes" id="UP000250557">
    <property type="component" value="Chromosome"/>
</dbReference>
<dbReference type="PANTHER" id="PTHR34585:SF22">
    <property type="entry name" value="HELIX-TURN-HELIX DOMAIN-CONTAINING PROTEIN"/>
    <property type="match status" value="1"/>
</dbReference>
<dbReference type="InterPro" id="IPR041657">
    <property type="entry name" value="HTH_17"/>
</dbReference>
<evidence type="ECO:0000313" key="2">
    <source>
        <dbReference type="EMBL" id="QEM07145.1"/>
    </source>
</evidence>
<evidence type="ECO:0000259" key="1">
    <source>
        <dbReference type="Pfam" id="PF12728"/>
    </source>
</evidence>
<dbReference type="InterPro" id="IPR009061">
    <property type="entry name" value="DNA-bd_dom_put_sf"/>
</dbReference>
<feature type="domain" description="Helix-turn-helix" evidence="1">
    <location>
        <begin position="34"/>
        <end position="82"/>
    </location>
</feature>
<dbReference type="RefSeq" id="WP_112659164.1">
    <property type="nucleotide sequence ID" value="NZ_CP043451.1"/>
</dbReference>
<dbReference type="Proteomes" id="UP000663940">
    <property type="component" value="Chromosome"/>
</dbReference>
<gene>
    <name evidence="2" type="ORF">DIU31_027920</name>
    <name evidence="3" type="ORF">J3L21_33100</name>
</gene>
<name>A0AAE6MKX1_9SPHI</name>
<dbReference type="EMBL" id="CP071880">
    <property type="protein sequence ID" value="QTE50311.1"/>
    <property type="molecule type" value="Genomic_DNA"/>
</dbReference>
<evidence type="ECO:0000313" key="3">
    <source>
        <dbReference type="EMBL" id="QTE50311.1"/>
    </source>
</evidence>
<dbReference type="AlphaFoldDB" id="A0AAE6MKX1"/>
<keyword evidence="5" id="KW-1185">Reference proteome</keyword>
<dbReference type="SUPFAM" id="SSF46955">
    <property type="entry name" value="Putative DNA-binding domain"/>
    <property type="match status" value="1"/>
</dbReference>
<dbReference type="PANTHER" id="PTHR34585">
    <property type="match status" value="1"/>
</dbReference>
<proteinExistence type="predicted"/>
<protein>
    <submittedName>
        <fullName evidence="2">Helix-turn-helix domain-containing protein</fullName>
    </submittedName>
</protein>
<reference evidence="2 4" key="1">
    <citation type="submission" date="2019-08" db="EMBL/GenBank/DDBJ databases">
        <title>Comparative genome analysis confer to the adaptation heavy metal polluted environment.</title>
        <authorList>
            <person name="Li Y."/>
        </authorList>
    </citation>
    <scope>NUCLEOTIDE SEQUENCE [LARGE SCALE GENOMIC DNA]</scope>
    <source>
        <strain evidence="2 4">P2</strain>
    </source>
</reference>
<accession>A0AAE6MKX1</accession>
<sequence>MDVQILTADDLEKFRLRLLTDIENLLNIKQPKKWLKTHEVVELLGISEVTLQTLRNRKKIPFTKLGGVCFYNAEEIDEYLSKSKYTTL</sequence>
<evidence type="ECO:0000313" key="4">
    <source>
        <dbReference type="Proteomes" id="UP000250557"/>
    </source>
</evidence>
<dbReference type="EMBL" id="CP043451">
    <property type="protein sequence ID" value="QEM07145.1"/>
    <property type="molecule type" value="Genomic_DNA"/>
</dbReference>
<organism evidence="2 4">
    <name type="scientific">Mucilaginibacter rubeus</name>
    <dbReference type="NCBI Taxonomy" id="2027860"/>
    <lineage>
        <taxon>Bacteria</taxon>
        <taxon>Pseudomonadati</taxon>
        <taxon>Bacteroidota</taxon>
        <taxon>Sphingobacteriia</taxon>
        <taxon>Sphingobacteriales</taxon>
        <taxon>Sphingobacteriaceae</taxon>
        <taxon>Mucilaginibacter</taxon>
    </lineage>
</organism>
<evidence type="ECO:0000313" key="5">
    <source>
        <dbReference type="Proteomes" id="UP000663940"/>
    </source>
</evidence>
<reference evidence="3 5" key="2">
    <citation type="submission" date="2021-03" db="EMBL/GenBank/DDBJ databases">
        <title>Mucilaginibacter strains isolated from gold and copper mining confer multi heavy-metal resistance.</title>
        <authorList>
            <person name="Li Y."/>
        </authorList>
    </citation>
    <scope>NUCLEOTIDE SEQUENCE [LARGE SCALE GENOMIC DNA]</scope>
    <source>
        <strain evidence="3 5">P2-4</strain>
    </source>
</reference>